<comment type="caution">
    <text evidence="12">The sequence shown here is derived from an EMBL/GenBank/DDBJ whole genome shotgun (WGS) entry which is preliminary data.</text>
</comment>
<protein>
    <submittedName>
        <fullName evidence="12">Cytochrome c</fullName>
    </submittedName>
</protein>
<keyword evidence="3 9" id="KW-0349">Heme</keyword>
<evidence type="ECO:0000256" key="4">
    <source>
        <dbReference type="ARBA" id="ARBA00022723"/>
    </source>
</evidence>
<keyword evidence="8" id="KW-0472">Membrane</keyword>
<dbReference type="RefSeq" id="WP_112165902.1">
    <property type="nucleotide sequence ID" value="NZ_JYDE01000013.1"/>
</dbReference>
<dbReference type="Proteomes" id="UP000284119">
    <property type="component" value="Unassembled WGS sequence"/>
</dbReference>
<dbReference type="InterPro" id="IPR014353">
    <property type="entry name" value="Membr-bd_ADH_cyt_c"/>
</dbReference>
<comment type="subcellular location">
    <subcellularLocation>
        <location evidence="1">Cell membrane</location>
    </subcellularLocation>
</comment>
<evidence type="ECO:0000256" key="5">
    <source>
        <dbReference type="ARBA" id="ARBA00022729"/>
    </source>
</evidence>
<keyword evidence="13" id="KW-1185">Reference proteome</keyword>
<keyword evidence="7 9" id="KW-0408">Iron</keyword>
<dbReference type="Pfam" id="PF00034">
    <property type="entry name" value="Cytochrom_C"/>
    <property type="match status" value="1"/>
</dbReference>
<evidence type="ECO:0000313" key="13">
    <source>
        <dbReference type="Proteomes" id="UP000284119"/>
    </source>
</evidence>
<dbReference type="PROSITE" id="PS51007">
    <property type="entry name" value="CYTC"/>
    <property type="match status" value="3"/>
</dbReference>
<dbReference type="Pfam" id="PF13442">
    <property type="entry name" value="Cytochrome_CBB3"/>
    <property type="match status" value="1"/>
</dbReference>
<evidence type="ECO:0000313" key="12">
    <source>
        <dbReference type="EMBL" id="RJT10078.1"/>
    </source>
</evidence>
<evidence type="ECO:0000256" key="8">
    <source>
        <dbReference type="ARBA" id="ARBA00023136"/>
    </source>
</evidence>
<proteinExistence type="predicted"/>
<keyword evidence="4 9" id="KW-0479">Metal-binding</keyword>
<gene>
    <name evidence="12" type="ORF">D5396_19945</name>
</gene>
<evidence type="ECO:0000256" key="6">
    <source>
        <dbReference type="ARBA" id="ARBA00022737"/>
    </source>
</evidence>
<dbReference type="Gene3D" id="1.10.760.10">
    <property type="entry name" value="Cytochrome c-like domain"/>
    <property type="match status" value="3"/>
</dbReference>
<accession>A0ABX9NUZ6</accession>
<keyword evidence="6" id="KW-0677">Repeat</keyword>
<dbReference type="InterPro" id="IPR036909">
    <property type="entry name" value="Cyt_c-like_dom_sf"/>
</dbReference>
<feature type="domain" description="Cytochrome c" evidence="11">
    <location>
        <begin position="164"/>
        <end position="271"/>
    </location>
</feature>
<organism evidence="12 13">
    <name type="scientific">Rahnella inusitata</name>
    <dbReference type="NCBI Taxonomy" id="58169"/>
    <lineage>
        <taxon>Bacteria</taxon>
        <taxon>Pseudomonadati</taxon>
        <taxon>Pseudomonadota</taxon>
        <taxon>Gammaproteobacteria</taxon>
        <taxon>Enterobacterales</taxon>
        <taxon>Yersiniaceae</taxon>
        <taxon>Rahnella</taxon>
    </lineage>
</organism>
<keyword evidence="5 10" id="KW-0732">Signal</keyword>
<dbReference type="InterPro" id="IPR009056">
    <property type="entry name" value="Cyt_c-like_dom"/>
</dbReference>
<dbReference type="PIRSF" id="PIRSF000018">
    <property type="entry name" value="Mb_ADH_cyt_c"/>
    <property type="match status" value="1"/>
</dbReference>
<dbReference type="EMBL" id="RAHG01000013">
    <property type="protein sequence ID" value="RJT10078.1"/>
    <property type="molecule type" value="Genomic_DNA"/>
</dbReference>
<evidence type="ECO:0000256" key="1">
    <source>
        <dbReference type="ARBA" id="ARBA00004236"/>
    </source>
</evidence>
<feature type="domain" description="Cytochrome c" evidence="11">
    <location>
        <begin position="283"/>
        <end position="372"/>
    </location>
</feature>
<dbReference type="PANTHER" id="PTHR35008:SF8">
    <property type="entry name" value="ALCOHOL DEHYDROGENASE CYTOCHROME C SUBUNIT"/>
    <property type="match status" value="1"/>
</dbReference>
<evidence type="ECO:0000256" key="10">
    <source>
        <dbReference type="SAM" id="SignalP"/>
    </source>
</evidence>
<feature type="chain" id="PRO_5046641845" evidence="10">
    <location>
        <begin position="20"/>
        <end position="397"/>
    </location>
</feature>
<reference evidence="12 13" key="1">
    <citation type="submission" date="2018-09" db="EMBL/GenBank/DDBJ databases">
        <authorList>
            <person name="Le Fleche-Mateos A."/>
        </authorList>
    </citation>
    <scope>NUCLEOTIDE SEQUENCE [LARGE SCALE GENOMIC DNA]</scope>
    <source>
        <strain evidence="12 13">DSM 30078</strain>
    </source>
</reference>
<evidence type="ECO:0000256" key="3">
    <source>
        <dbReference type="ARBA" id="ARBA00022617"/>
    </source>
</evidence>
<dbReference type="SUPFAM" id="SSF46626">
    <property type="entry name" value="Cytochrome c"/>
    <property type="match status" value="3"/>
</dbReference>
<feature type="signal peptide" evidence="10">
    <location>
        <begin position="1"/>
        <end position="19"/>
    </location>
</feature>
<evidence type="ECO:0000256" key="2">
    <source>
        <dbReference type="ARBA" id="ARBA00022475"/>
    </source>
</evidence>
<feature type="domain" description="Cytochrome c" evidence="11">
    <location>
        <begin position="18"/>
        <end position="121"/>
    </location>
</feature>
<evidence type="ECO:0000259" key="11">
    <source>
        <dbReference type="PROSITE" id="PS51007"/>
    </source>
</evidence>
<evidence type="ECO:0000256" key="7">
    <source>
        <dbReference type="ARBA" id="ARBA00023004"/>
    </source>
</evidence>
<dbReference type="InterPro" id="IPR051459">
    <property type="entry name" value="Cytochrome_c-type_DH"/>
</dbReference>
<sequence>MKQLMIFATLMATAGSAMAMSEGEYVAKAADCAACHTSSTGANLAGGVRFATPLGEIYSTNITPDVKSGIGGYSFEEFDKAMRQGIAKDGHPLYPAMPYTSYVKMSGKDMHALYDYLMKEVQPQPVANRENDISWPMSVRWPLHVWNSIFLEEGEYTTQADKSAEWNRGAYLVQGAGHCGACHTPRGWAQQEKAVDDQSTAFLSGGELDGWSAPSLRGLRVSQPELVTLLKTGRNAHDAVSGPMGEVITNSTQFMTDADLNSMAVYLLSLKAEPQDKPAKIAVATQAGQQTFMRYCSTCHGVNGGGKDYTIPALAGNLTVNAENPQTLLRVILNGGQTPVTAAHMSDTMPAYGWTLTDEQAAELTNTLRASWGNHAAIVTPEDVAKARKAGKSQDSR</sequence>
<evidence type="ECO:0000256" key="9">
    <source>
        <dbReference type="PROSITE-ProRule" id="PRU00433"/>
    </source>
</evidence>
<keyword evidence="2" id="KW-1003">Cell membrane</keyword>
<name>A0ABX9NUZ6_9GAMM</name>
<dbReference type="PANTHER" id="PTHR35008">
    <property type="entry name" value="BLL4482 PROTEIN-RELATED"/>
    <property type="match status" value="1"/>
</dbReference>